<dbReference type="AlphaFoldDB" id="A0AAV6IGD8"/>
<protein>
    <submittedName>
        <fullName evidence="2">Uncharacterized protein</fullName>
    </submittedName>
</protein>
<dbReference type="Proteomes" id="UP000823749">
    <property type="component" value="Chromosome 10"/>
</dbReference>
<evidence type="ECO:0000313" key="2">
    <source>
        <dbReference type="EMBL" id="KAG5527478.1"/>
    </source>
</evidence>
<comment type="caution">
    <text evidence="2">The sequence shown here is derived from an EMBL/GenBank/DDBJ whole genome shotgun (WGS) entry which is preliminary data.</text>
</comment>
<gene>
    <name evidence="2" type="ORF">RHGRI_028391</name>
</gene>
<keyword evidence="3" id="KW-1185">Reference proteome</keyword>
<proteinExistence type="predicted"/>
<reference evidence="2" key="1">
    <citation type="submission" date="2020-08" db="EMBL/GenBank/DDBJ databases">
        <title>Plant Genome Project.</title>
        <authorList>
            <person name="Zhang R.-G."/>
        </authorList>
    </citation>
    <scope>NUCLEOTIDE SEQUENCE</scope>
    <source>
        <strain evidence="2">WSP0</strain>
        <tissue evidence="2">Leaf</tissue>
    </source>
</reference>
<feature type="region of interest" description="Disordered" evidence="1">
    <location>
        <begin position="1"/>
        <end position="25"/>
    </location>
</feature>
<name>A0AAV6IGD8_9ERIC</name>
<dbReference type="EMBL" id="JACTNZ010000010">
    <property type="protein sequence ID" value="KAG5527478.1"/>
    <property type="molecule type" value="Genomic_DNA"/>
</dbReference>
<accession>A0AAV6IGD8</accession>
<evidence type="ECO:0000313" key="3">
    <source>
        <dbReference type="Proteomes" id="UP000823749"/>
    </source>
</evidence>
<evidence type="ECO:0000256" key="1">
    <source>
        <dbReference type="SAM" id="MobiDB-lite"/>
    </source>
</evidence>
<organism evidence="2 3">
    <name type="scientific">Rhododendron griersonianum</name>
    <dbReference type="NCBI Taxonomy" id="479676"/>
    <lineage>
        <taxon>Eukaryota</taxon>
        <taxon>Viridiplantae</taxon>
        <taxon>Streptophyta</taxon>
        <taxon>Embryophyta</taxon>
        <taxon>Tracheophyta</taxon>
        <taxon>Spermatophyta</taxon>
        <taxon>Magnoliopsida</taxon>
        <taxon>eudicotyledons</taxon>
        <taxon>Gunneridae</taxon>
        <taxon>Pentapetalae</taxon>
        <taxon>asterids</taxon>
        <taxon>Ericales</taxon>
        <taxon>Ericaceae</taxon>
        <taxon>Ericoideae</taxon>
        <taxon>Rhodoreae</taxon>
        <taxon>Rhododendron</taxon>
    </lineage>
</organism>
<sequence length="61" mass="6971">MREEIQALGQRCQCSQRPPRPPQLPLQVVPVRRLHQGREHAPRVPPLSPPVLFLTSSWKNG</sequence>